<evidence type="ECO:0000256" key="8">
    <source>
        <dbReference type="ARBA" id="ARBA00022968"/>
    </source>
</evidence>
<comment type="catalytic activity">
    <reaction evidence="13">
        <text>N(4)-{beta-D-GlcNAc-(1-&gt;2)-[beta-D-GlcNAc-(1-&gt;4)]-alpha-D-Man-(1-&gt;3)-[beta-D-GlcNAc-(1-&gt;2)-alpha-D-Man-(1-&gt;6)]-beta-D-Man-(1-&gt;4)-beta-D-GlcNAc-(1-&gt;4)-beta-D-GlcNAc}-L-asparaginyl-[protein] + UDP-N-acetyl-alpha-D-glucosamine = N(4)-{beta-D-GlcNAc-(1-&gt;2)-[beta-D-GlcNAc-(1-&gt;4)]-alpha-D-Man-(1-&gt;3)-[beta-D-GlcNAc-(1-&gt;2)-[beta-D-GlcNAc-(1-&gt;6)]-alpha-D-Man-(1-&gt;6)]-beta-D-Man-(1-&gt;4)-beta-D-GlcNAc-(1-&gt;4)-beta-D-GlcNAc}-L-asparaginyl-[protein] + UDP + H(+)</text>
        <dbReference type="Rhea" id="RHEA:16921"/>
        <dbReference type="Rhea" id="RHEA-COMP:14374"/>
        <dbReference type="Rhea" id="RHEA-COMP:14377"/>
        <dbReference type="ChEBI" id="CHEBI:15378"/>
        <dbReference type="ChEBI" id="CHEBI:57705"/>
        <dbReference type="ChEBI" id="CHEBI:58223"/>
        <dbReference type="ChEBI" id="CHEBI:139507"/>
        <dbReference type="ChEBI" id="CHEBI:139510"/>
        <dbReference type="EC" id="2.4.1.155"/>
    </reaction>
</comment>
<accession>A0A3P6S1R9</accession>
<evidence type="ECO:0000313" key="16">
    <source>
        <dbReference type="Proteomes" id="UP000277928"/>
    </source>
</evidence>
<dbReference type="InterPro" id="IPR052105">
    <property type="entry name" value="MGAT5_Glycosyltransferase"/>
</dbReference>
<evidence type="ECO:0000256" key="11">
    <source>
        <dbReference type="ARBA" id="ARBA00023136"/>
    </source>
</evidence>
<dbReference type="GO" id="GO:0000139">
    <property type="term" value="C:Golgi membrane"/>
    <property type="evidence" value="ECO:0007669"/>
    <property type="project" value="UniProtKB-SubCell"/>
</dbReference>
<feature type="domain" description="Glycosyltransferase family 18 catalytic" evidence="14">
    <location>
        <begin position="26"/>
        <end position="61"/>
    </location>
</feature>
<keyword evidence="12" id="KW-0325">Glycoprotein</keyword>
<dbReference type="EMBL" id="UYRX01000008">
    <property type="protein sequence ID" value="VDK68126.1"/>
    <property type="molecule type" value="Genomic_DNA"/>
</dbReference>
<dbReference type="GO" id="GO:0030144">
    <property type="term" value="F:alpha-1,6-mannosylglycoprotein 6-beta-N-acetylglucosaminyltransferase activity"/>
    <property type="evidence" value="ECO:0007669"/>
    <property type="project" value="UniProtKB-EC"/>
</dbReference>
<dbReference type="STRING" id="42156.A0A3P6S1R9"/>
<keyword evidence="7" id="KW-0812">Transmembrane</keyword>
<evidence type="ECO:0000256" key="5">
    <source>
        <dbReference type="ARBA" id="ARBA00022676"/>
    </source>
</evidence>
<dbReference type="Pfam" id="PF15024">
    <property type="entry name" value="Glyco_transf_18"/>
    <property type="match status" value="1"/>
</dbReference>
<evidence type="ECO:0000256" key="13">
    <source>
        <dbReference type="ARBA" id="ARBA00048243"/>
    </source>
</evidence>
<dbReference type="Proteomes" id="UP000277928">
    <property type="component" value="Unassembled WGS sequence"/>
</dbReference>
<dbReference type="InterPro" id="IPR026116">
    <property type="entry name" value="GT18_cat"/>
</dbReference>
<sequence>MGFLNKEAGFKFAELSSAGGPLGELLTSQNPYAEFFIGRPHVLTVDIENSSQVEDAIREALLPKDGMGPPWTLRNV</sequence>
<evidence type="ECO:0000256" key="6">
    <source>
        <dbReference type="ARBA" id="ARBA00022679"/>
    </source>
</evidence>
<evidence type="ECO:0000259" key="14">
    <source>
        <dbReference type="Pfam" id="PF15024"/>
    </source>
</evidence>
<keyword evidence="8" id="KW-0735">Signal-anchor</keyword>
<dbReference type="EC" id="2.4.1.155" evidence="4"/>
<keyword evidence="9" id="KW-1133">Transmembrane helix</keyword>
<evidence type="ECO:0000256" key="2">
    <source>
        <dbReference type="ARBA" id="ARBA00004922"/>
    </source>
</evidence>
<evidence type="ECO:0000256" key="10">
    <source>
        <dbReference type="ARBA" id="ARBA00023034"/>
    </source>
</evidence>
<keyword evidence="10" id="KW-0333">Golgi apparatus</keyword>
<keyword evidence="5" id="KW-0328">Glycosyltransferase</keyword>
<dbReference type="OrthoDB" id="2113294at2759"/>
<evidence type="ECO:0000256" key="4">
    <source>
        <dbReference type="ARBA" id="ARBA00012671"/>
    </source>
</evidence>
<dbReference type="UniPathway" id="UPA00378"/>
<keyword evidence="16" id="KW-1185">Reference proteome</keyword>
<evidence type="ECO:0000256" key="1">
    <source>
        <dbReference type="ARBA" id="ARBA00004323"/>
    </source>
</evidence>
<dbReference type="AlphaFoldDB" id="A0A3P6S1R9"/>
<dbReference type="PANTHER" id="PTHR15075">
    <property type="entry name" value="ALPHA-MANNOSIDE BETA-1,6-N-ACETYLGLUCOSAMINYLTRANSFERASE"/>
    <property type="match status" value="1"/>
</dbReference>
<comment type="pathway">
    <text evidence="2">Protein modification; protein glycosylation.</text>
</comment>
<evidence type="ECO:0000256" key="3">
    <source>
        <dbReference type="ARBA" id="ARBA00007477"/>
    </source>
</evidence>
<reference evidence="15 16" key="1">
    <citation type="submission" date="2018-08" db="EMBL/GenBank/DDBJ databases">
        <authorList>
            <person name="Laetsch R D."/>
            <person name="Stevens L."/>
            <person name="Kumar S."/>
            <person name="Blaxter L. M."/>
        </authorList>
    </citation>
    <scope>NUCLEOTIDE SEQUENCE [LARGE SCALE GENOMIC DNA]</scope>
</reference>
<comment type="subcellular location">
    <subcellularLocation>
        <location evidence="1">Golgi apparatus membrane</location>
        <topology evidence="1">Single-pass type II membrane protein</topology>
    </subcellularLocation>
</comment>
<keyword evidence="6" id="KW-0808">Transferase</keyword>
<dbReference type="PANTHER" id="PTHR15075:SF2">
    <property type="entry name" value="ALPHA-1,6-MANNOSYLGLYCOPROTEIN 6-BETA-N-ACETYLGLUCOSAMINYLTRANSFERASE"/>
    <property type="match status" value="1"/>
</dbReference>
<evidence type="ECO:0000256" key="7">
    <source>
        <dbReference type="ARBA" id="ARBA00022692"/>
    </source>
</evidence>
<evidence type="ECO:0000256" key="12">
    <source>
        <dbReference type="ARBA" id="ARBA00023180"/>
    </source>
</evidence>
<evidence type="ECO:0000256" key="9">
    <source>
        <dbReference type="ARBA" id="ARBA00022989"/>
    </source>
</evidence>
<protein>
    <recommendedName>
        <fullName evidence="4">alpha-1,6-mannosyl-glycoprotein 6-beta-N-acetylglucosaminyltransferase</fullName>
        <ecNumber evidence="4">2.4.1.155</ecNumber>
    </recommendedName>
</protein>
<dbReference type="GO" id="GO:0006487">
    <property type="term" value="P:protein N-linked glycosylation"/>
    <property type="evidence" value="ECO:0007669"/>
    <property type="project" value="TreeGrafter"/>
</dbReference>
<keyword evidence="11" id="KW-0472">Membrane</keyword>
<organism evidence="15 16">
    <name type="scientific">Litomosoides sigmodontis</name>
    <name type="common">Filarial nematode worm</name>
    <dbReference type="NCBI Taxonomy" id="42156"/>
    <lineage>
        <taxon>Eukaryota</taxon>
        <taxon>Metazoa</taxon>
        <taxon>Ecdysozoa</taxon>
        <taxon>Nematoda</taxon>
        <taxon>Chromadorea</taxon>
        <taxon>Rhabditida</taxon>
        <taxon>Spirurina</taxon>
        <taxon>Spiruromorpha</taxon>
        <taxon>Filarioidea</taxon>
        <taxon>Onchocercidae</taxon>
        <taxon>Litomosoides</taxon>
    </lineage>
</organism>
<gene>
    <name evidence="15" type="ORF">NLS_LOCUS330</name>
</gene>
<comment type="similarity">
    <text evidence="3">Belongs to the glycosyltransferase 18 family.</text>
</comment>
<proteinExistence type="inferred from homology"/>
<name>A0A3P6S1R9_LITSI</name>
<evidence type="ECO:0000313" key="15">
    <source>
        <dbReference type="EMBL" id="VDK68126.1"/>
    </source>
</evidence>